<dbReference type="EMBL" id="QKYT01000045">
    <property type="protein sequence ID" value="RIA96384.1"/>
    <property type="molecule type" value="Genomic_DNA"/>
</dbReference>
<sequence>MNNIQKELSYIGKNLTEKELRESTNIASINSIISLEVENKIANIGGNNSPSESFSSIELAIGEIINLTININDNNEKRGFDTSAQVQQLDLADLIYDPNDILNEFLEYENENNGS</sequence>
<keyword evidence="2" id="KW-1185">Reference proteome</keyword>
<protein>
    <submittedName>
        <fullName evidence="1">Uncharacterized protein</fullName>
    </submittedName>
</protein>
<evidence type="ECO:0000313" key="1">
    <source>
        <dbReference type="EMBL" id="RIA96384.1"/>
    </source>
</evidence>
<name>A0A397TND1_9GLOM</name>
<evidence type="ECO:0000313" key="2">
    <source>
        <dbReference type="Proteomes" id="UP000265703"/>
    </source>
</evidence>
<comment type="caution">
    <text evidence="1">The sequence shown here is derived from an EMBL/GenBank/DDBJ whole genome shotgun (WGS) entry which is preliminary data.</text>
</comment>
<accession>A0A397TND1</accession>
<proteinExistence type="predicted"/>
<reference evidence="1 2" key="1">
    <citation type="submission" date="2018-06" db="EMBL/GenBank/DDBJ databases">
        <title>Comparative genomics reveals the genomic features of Rhizophagus irregularis, R. cerebriforme, R. diaphanum and Gigaspora rosea, and their symbiotic lifestyle signature.</title>
        <authorList>
            <person name="Morin E."/>
            <person name="San Clemente H."/>
            <person name="Chen E.C.H."/>
            <person name="De La Providencia I."/>
            <person name="Hainaut M."/>
            <person name="Kuo A."/>
            <person name="Kohler A."/>
            <person name="Murat C."/>
            <person name="Tang N."/>
            <person name="Roy S."/>
            <person name="Loubradou J."/>
            <person name="Henrissat B."/>
            <person name="Grigoriev I.V."/>
            <person name="Corradi N."/>
            <person name="Roux C."/>
            <person name="Martin F.M."/>
        </authorList>
    </citation>
    <scope>NUCLEOTIDE SEQUENCE [LARGE SCALE GENOMIC DNA]</scope>
    <source>
        <strain evidence="1 2">DAOM 227022</strain>
    </source>
</reference>
<organism evidence="1 2">
    <name type="scientific">Glomus cerebriforme</name>
    <dbReference type="NCBI Taxonomy" id="658196"/>
    <lineage>
        <taxon>Eukaryota</taxon>
        <taxon>Fungi</taxon>
        <taxon>Fungi incertae sedis</taxon>
        <taxon>Mucoromycota</taxon>
        <taxon>Glomeromycotina</taxon>
        <taxon>Glomeromycetes</taxon>
        <taxon>Glomerales</taxon>
        <taxon>Glomeraceae</taxon>
        <taxon>Glomus</taxon>
    </lineage>
</organism>
<dbReference type="Proteomes" id="UP000265703">
    <property type="component" value="Unassembled WGS sequence"/>
</dbReference>
<gene>
    <name evidence="1" type="ORF">C1645_815400</name>
</gene>
<dbReference type="AlphaFoldDB" id="A0A397TND1"/>